<keyword evidence="3" id="KW-1185">Reference proteome</keyword>
<dbReference type="RefSeq" id="WP_090841845.1">
    <property type="nucleotide sequence ID" value="NZ_FORM01000010.1"/>
</dbReference>
<dbReference type="GO" id="GO:0005886">
    <property type="term" value="C:plasma membrane"/>
    <property type="evidence" value="ECO:0007669"/>
    <property type="project" value="TreeGrafter"/>
</dbReference>
<gene>
    <name evidence="2" type="ORF">SAMN05443431_11029</name>
</gene>
<sequence length="887" mass="96907">MKKKLKIVGISLLILIALLIASPFIFQNQIKDMVRTYINQNVNATVTFDDVNLSFISSFPQANVTLDNLTITTFEPFKNDTLAKIDFLSLDMSIKELFKKMDEEPLIVNAIAIDNALVNLKTNAVGAVNWGIAKPNNTKTSTTNADSTGFAFDIESYKITNSAFNYLDESTITIFKIANLNHSGKGIFSGNLSELDTNTEANVSFSMDGTEYLSNNSLKLDALIDLDLANSKYTFKENKALINDLPLEFKGFVQLIEAGQNIDISFENPGSTFKDFLAVIPKSYAKNLDNVDTTGNFKINGVIKGEVTETKIPTLDINILSNNASFKFDDLPKRVENISINVEIKNETGITDDTYVKINTLNFKIDEDEFKSSATIKNLTKNMLVDAHLDGVLNLGNLTKAYPIELTNKLEGILKADLNTNFDMNAIETNAYTRIKNNGAISVSDFVFSSADIVNPINITKAAVNFNPGTITLDQFIATTGDTDLNATGTINNLLGFLLSDKKLQGDFNVKSNVFKISDFMVEGGSDAPVNQSTEPATALKIPAFLDCSITADAKTVYYDNLILKDVKGDLKIADEKAQLKNVTSSIFNGNLTLEGLVDTKSTKPTFNMNVGAKNFDIAQSFNDLNLLKALAPITKILEGKLNSTINLSGSLGDDFTPLLNSITGDAFAELLTTKIEPKNEQLFSMLESKLNFLDFSKLDLKDLQTKLSFDNGQVTVKPFDIKYKDIKMTVGGSHTFSNTMNYQIVLDVPAKYLGSDVNNLINKINDPAVNTLTIPVTASISGNTLKPQVTTDLTSGVKNLTTQLIEIEKQKLINKGKDKLTDVVGGILGGNTPKDSTSTQTNTVVNDVLGGILNNNKPKDSTSTDSIKPKTQVKDVIKGLFGKKKE</sequence>
<dbReference type="AlphaFoldDB" id="A0A1I3SH81"/>
<dbReference type="Proteomes" id="UP000199559">
    <property type="component" value="Unassembled WGS sequence"/>
</dbReference>
<evidence type="ECO:0000259" key="1">
    <source>
        <dbReference type="Pfam" id="PF05170"/>
    </source>
</evidence>
<dbReference type="InterPro" id="IPR007844">
    <property type="entry name" value="AsmA"/>
</dbReference>
<feature type="domain" description="AsmA" evidence="1">
    <location>
        <begin position="1"/>
        <end position="221"/>
    </location>
</feature>
<proteinExistence type="predicted"/>
<evidence type="ECO:0000313" key="2">
    <source>
        <dbReference type="EMBL" id="SFJ56837.1"/>
    </source>
</evidence>
<evidence type="ECO:0000313" key="3">
    <source>
        <dbReference type="Proteomes" id="UP000199559"/>
    </source>
</evidence>
<dbReference type="GO" id="GO:0090313">
    <property type="term" value="P:regulation of protein targeting to membrane"/>
    <property type="evidence" value="ECO:0007669"/>
    <property type="project" value="TreeGrafter"/>
</dbReference>
<accession>A0A1I3SH81</accession>
<dbReference type="PANTHER" id="PTHR30441">
    <property type="entry name" value="DUF748 DOMAIN-CONTAINING PROTEIN"/>
    <property type="match status" value="1"/>
</dbReference>
<protein>
    <submittedName>
        <fullName evidence="2">AsmA family protein</fullName>
    </submittedName>
</protein>
<dbReference type="InterPro" id="IPR052894">
    <property type="entry name" value="AsmA-related"/>
</dbReference>
<dbReference type="Pfam" id="PF05170">
    <property type="entry name" value="AsmA"/>
    <property type="match status" value="1"/>
</dbReference>
<reference evidence="3" key="1">
    <citation type="submission" date="2016-10" db="EMBL/GenBank/DDBJ databases">
        <authorList>
            <person name="Varghese N."/>
            <person name="Submissions S."/>
        </authorList>
    </citation>
    <scope>NUCLEOTIDE SEQUENCE [LARGE SCALE GENOMIC DNA]</scope>
    <source>
        <strain evidence="3">DSM 28881</strain>
    </source>
</reference>
<name>A0A1I3SH81_9FLAO</name>
<dbReference type="EMBL" id="FORM01000010">
    <property type="protein sequence ID" value="SFJ56837.1"/>
    <property type="molecule type" value="Genomic_DNA"/>
</dbReference>
<organism evidence="2 3">
    <name type="scientific">Olleya namhaensis</name>
    <dbReference type="NCBI Taxonomy" id="1144750"/>
    <lineage>
        <taxon>Bacteria</taxon>
        <taxon>Pseudomonadati</taxon>
        <taxon>Bacteroidota</taxon>
        <taxon>Flavobacteriia</taxon>
        <taxon>Flavobacteriales</taxon>
        <taxon>Flavobacteriaceae</taxon>
    </lineage>
</organism>
<dbReference type="PANTHER" id="PTHR30441:SF8">
    <property type="entry name" value="DUF748 DOMAIN-CONTAINING PROTEIN"/>
    <property type="match status" value="1"/>
</dbReference>
<dbReference type="STRING" id="1144750.SAMN05443431_11029"/>